<name>A0AB72VA00_CORGB</name>
<dbReference type="GeneID" id="1018976"/>
<sequence length="161" mass="17217">MSTNSNSPSNASGASNIPNTQRPASRYNSPRPEAAAGRNISGKIIAVIGVLLVIAIVIVGANFLKNRDAQTVSGQMGSFERIDDDTFRFEVDVTRDDPSQVAYCIVTAKDYSHAEVGRREVLVEPSDHSTVRISTLIPTREPAVSGGVYGCSTVIPSHMNL</sequence>
<keyword evidence="2" id="KW-0812">Transmembrane</keyword>
<keyword evidence="2" id="KW-1133">Transmembrane helix</keyword>
<dbReference type="Proteomes" id="UP000006698">
    <property type="component" value="Chromosome"/>
</dbReference>
<dbReference type="AlphaFoldDB" id="A0AB72VA00"/>
<organism evidence="3">
    <name type="scientific">Corynebacterium glutamicum (strain R)</name>
    <dbReference type="NCBI Taxonomy" id="340322"/>
    <lineage>
        <taxon>Bacteria</taxon>
        <taxon>Bacillati</taxon>
        <taxon>Actinomycetota</taxon>
        <taxon>Actinomycetes</taxon>
        <taxon>Mycobacteriales</taxon>
        <taxon>Corynebacteriaceae</taxon>
        <taxon>Corynebacterium</taxon>
    </lineage>
</organism>
<evidence type="ECO:0008006" key="4">
    <source>
        <dbReference type="Google" id="ProtNLM"/>
    </source>
</evidence>
<dbReference type="EMBL" id="AP009044">
    <property type="protein sequence ID" value="BAF54056.1"/>
    <property type="molecule type" value="Genomic_DNA"/>
</dbReference>
<keyword evidence="2" id="KW-0472">Membrane</keyword>
<gene>
    <name evidence="3" type="ordered locus">cgR_1080</name>
</gene>
<evidence type="ECO:0000256" key="1">
    <source>
        <dbReference type="SAM" id="MobiDB-lite"/>
    </source>
</evidence>
<dbReference type="InterPro" id="IPR025443">
    <property type="entry name" value="DUF4307"/>
</dbReference>
<evidence type="ECO:0000313" key="3">
    <source>
        <dbReference type="EMBL" id="BAF54056.1"/>
    </source>
</evidence>
<reference evidence="3" key="1">
    <citation type="journal article" date="2007" name="Microbiology">
        <title>Comparative analysis of the Corynebacterium glutamicum group and complete genome sequence of strain R.</title>
        <authorList>
            <person name="Yukawa H."/>
            <person name="Omumasaba C.A."/>
            <person name="Nonaka H."/>
            <person name="Kos P."/>
            <person name="Okai N."/>
            <person name="Suzuki N."/>
            <person name="Suda M."/>
            <person name="Tsuge Y."/>
            <person name="Watanabe J."/>
            <person name="Ikeda Y."/>
            <person name="Vertes A.A."/>
            <person name="Inui M."/>
        </authorList>
    </citation>
    <scope>NUCLEOTIDE SEQUENCE</scope>
    <source>
        <strain evidence="3">R</strain>
    </source>
</reference>
<evidence type="ECO:0000256" key="2">
    <source>
        <dbReference type="SAM" id="Phobius"/>
    </source>
</evidence>
<proteinExistence type="predicted"/>
<dbReference type="KEGG" id="cgt:cgR_1080"/>
<dbReference type="RefSeq" id="WP_003856773.1">
    <property type="nucleotide sequence ID" value="NC_009342.1"/>
</dbReference>
<feature type="transmembrane region" description="Helical" evidence="2">
    <location>
        <begin position="44"/>
        <end position="64"/>
    </location>
</feature>
<protein>
    <recommendedName>
        <fullName evidence="4">DUF4307 domain-containing protein</fullName>
    </recommendedName>
</protein>
<accession>A0AB72VA00</accession>
<feature type="region of interest" description="Disordered" evidence="1">
    <location>
        <begin position="1"/>
        <end position="33"/>
    </location>
</feature>
<feature type="compositionally biased region" description="Low complexity" evidence="1">
    <location>
        <begin position="1"/>
        <end position="19"/>
    </location>
</feature>
<dbReference type="Pfam" id="PF14155">
    <property type="entry name" value="DUF4307"/>
    <property type="match status" value="1"/>
</dbReference>